<evidence type="ECO:0000259" key="3">
    <source>
        <dbReference type="Pfam" id="PF08190"/>
    </source>
</evidence>
<dbReference type="PANTHER" id="PTHR22997">
    <property type="entry name" value="PIH1 DOMAIN-CONTAINING PROTEIN 1"/>
    <property type="match status" value="1"/>
</dbReference>
<dbReference type="InterPro" id="IPR012981">
    <property type="entry name" value="PIH1_N"/>
</dbReference>
<dbReference type="PANTHER" id="PTHR22997:SF0">
    <property type="entry name" value="PIH1 DOMAIN-CONTAINING PROTEIN 1"/>
    <property type="match status" value="1"/>
</dbReference>
<dbReference type="AlphaFoldDB" id="B8CFJ9"/>
<feature type="domain" description="PIH1 N-terminal" evidence="3">
    <location>
        <begin position="96"/>
        <end position="212"/>
    </location>
</feature>
<dbReference type="Proteomes" id="UP000001449">
    <property type="component" value="Chromosome 22"/>
</dbReference>
<evidence type="ECO:0000313" key="5">
    <source>
        <dbReference type="Proteomes" id="UP000001449"/>
    </source>
</evidence>
<accession>B8CFJ9</accession>
<dbReference type="OMA" id="WREMYPN"/>
<dbReference type="EMBL" id="CM000653">
    <property type="protein sequence ID" value="EED87640.1"/>
    <property type="molecule type" value="Genomic_DNA"/>
</dbReference>
<dbReference type="eggNOG" id="ENOG502SUP8">
    <property type="taxonomic scope" value="Eukaryota"/>
</dbReference>
<dbReference type="Pfam" id="PF08190">
    <property type="entry name" value="PIH1"/>
    <property type="match status" value="1"/>
</dbReference>
<sequence>MHPPPPNLSINYSSATPSPSSNIVLPGSSLNANKANAEEGVVITPEPSGIVIKTRLLKTNADAFSLGESTNEPYVPQSVSTIAGASPDEQQAVGFGDSKVFINICTHPLIALPVQRKGLDDETGKEVDGWRLPMSMGELRPCYDKNGQSAIVADCILNPKILQDMQADSSHMHFVVDLTIQAATRKFINSWFGGKELDRRYKLPKMKYAGYVDETTGLPILPRAKDGDISEIASAFDITQRPSIAKQRVRGDGGKPLLIEEVDEVDRPKKVKEIMPSAAKVDTSTTVLPQFRIELFVEVGEKAPVPMIDFLKVAADCQQSETLRRLIVSPNLKKQVVSNGDTGKLHESQFFTIPVPIDVDGTLSIVARCSTLSPSPPPLPTVNVSAFQLTLSSTSNSTTECVLPFPVDTHSTSSKYNQAVGTLEVRMPLLKSARKADEGADPGTHQWKLQNAFGDGGSKSTDTSPTEDKDETKDEALQAYFLESEPTDEDIDDDDPLPEDTFHSQDVLSRHLLQQQEEERNTRKEKSSKESGREDADVEYIDANDFRPGGKFYTTNESTNAEATNDRSNDNLRKAEDVLKLNLQQQFGSASLMGGLV</sequence>
<feature type="compositionally biased region" description="Acidic residues" evidence="2">
    <location>
        <begin position="485"/>
        <end position="498"/>
    </location>
</feature>
<reference evidence="4 5" key="2">
    <citation type="journal article" date="2008" name="Nature">
        <title>The Phaeodactylum genome reveals the evolutionary history of diatom genomes.</title>
        <authorList>
            <person name="Bowler C."/>
            <person name="Allen A.E."/>
            <person name="Badger J.H."/>
            <person name="Grimwood J."/>
            <person name="Jabbari K."/>
            <person name="Kuo A."/>
            <person name="Maheswari U."/>
            <person name="Martens C."/>
            <person name="Maumus F."/>
            <person name="Otillar R.P."/>
            <person name="Rayko E."/>
            <person name="Salamov A."/>
            <person name="Vandepoele K."/>
            <person name="Beszteri B."/>
            <person name="Gruber A."/>
            <person name="Heijde M."/>
            <person name="Katinka M."/>
            <person name="Mock T."/>
            <person name="Valentin K."/>
            <person name="Verret F."/>
            <person name="Berges J.A."/>
            <person name="Brownlee C."/>
            <person name="Cadoret J.P."/>
            <person name="Chiovitti A."/>
            <person name="Choi C.J."/>
            <person name="Coesel S."/>
            <person name="De Martino A."/>
            <person name="Detter J.C."/>
            <person name="Durkin C."/>
            <person name="Falciatore A."/>
            <person name="Fournet J."/>
            <person name="Haruta M."/>
            <person name="Huysman M.J."/>
            <person name="Jenkins B.D."/>
            <person name="Jiroutova K."/>
            <person name="Jorgensen R.E."/>
            <person name="Joubert Y."/>
            <person name="Kaplan A."/>
            <person name="Kroger N."/>
            <person name="Kroth P.G."/>
            <person name="La Roche J."/>
            <person name="Lindquist E."/>
            <person name="Lommer M."/>
            <person name="Martin-Jezequel V."/>
            <person name="Lopez P.J."/>
            <person name="Lucas S."/>
            <person name="Mangogna M."/>
            <person name="McGinnis K."/>
            <person name="Medlin L.K."/>
            <person name="Montsant A."/>
            <person name="Oudot-Le Secq M.P."/>
            <person name="Napoli C."/>
            <person name="Obornik M."/>
            <person name="Parker M.S."/>
            <person name="Petit J.L."/>
            <person name="Porcel B.M."/>
            <person name="Poulsen N."/>
            <person name="Robison M."/>
            <person name="Rychlewski L."/>
            <person name="Rynearson T.A."/>
            <person name="Schmutz J."/>
            <person name="Shapiro H."/>
            <person name="Siaut M."/>
            <person name="Stanley M."/>
            <person name="Sussman M.R."/>
            <person name="Taylor A.R."/>
            <person name="Vardi A."/>
            <person name="von Dassow P."/>
            <person name="Vyverman W."/>
            <person name="Willis A."/>
            <person name="Wyrwicz L.S."/>
            <person name="Rokhsar D.S."/>
            <person name="Weissenbach J."/>
            <person name="Armbrust E.V."/>
            <person name="Green B.R."/>
            <person name="Van de Peer Y."/>
            <person name="Grigoriev I.V."/>
        </authorList>
    </citation>
    <scope>NUCLEOTIDE SEQUENCE [LARGE SCALE GENOMIC DNA]</scope>
    <source>
        <strain evidence="4 5">CCMP1335</strain>
    </source>
</reference>
<dbReference type="STRING" id="35128.B8CFJ9"/>
<organism evidence="4 5">
    <name type="scientific">Thalassiosira pseudonana</name>
    <name type="common">Marine diatom</name>
    <name type="synonym">Cyclotella nana</name>
    <dbReference type="NCBI Taxonomy" id="35128"/>
    <lineage>
        <taxon>Eukaryota</taxon>
        <taxon>Sar</taxon>
        <taxon>Stramenopiles</taxon>
        <taxon>Ochrophyta</taxon>
        <taxon>Bacillariophyta</taxon>
        <taxon>Coscinodiscophyceae</taxon>
        <taxon>Thalassiosirophycidae</taxon>
        <taxon>Thalassiosirales</taxon>
        <taxon>Thalassiosiraceae</taxon>
        <taxon>Thalassiosira</taxon>
    </lineage>
</organism>
<dbReference type="InterPro" id="IPR050734">
    <property type="entry name" value="PIH1/Kintoun_subfamily"/>
</dbReference>
<name>B8CFJ9_THAPS</name>
<evidence type="ECO:0000256" key="2">
    <source>
        <dbReference type="SAM" id="MobiDB-lite"/>
    </source>
</evidence>
<keyword evidence="5" id="KW-1185">Reference proteome</keyword>
<dbReference type="PaxDb" id="35128-Thaps11790"/>
<dbReference type="KEGG" id="tps:THAPSDRAFT_11790"/>
<feature type="compositionally biased region" description="Low complexity" evidence="2">
    <location>
        <begin position="554"/>
        <end position="563"/>
    </location>
</feature>
<proteinExistence type="inferred from homology"/>
<dbReference type="GeneID" id="7443876"/>
<feature type="region of interest" description="Disordered" evidence="2">
    <location>
        <begin position="483"/>
        <end position="502"/>
    </location>
</feature>
<dbReference type="HOGENOM" id="CLU_457533_0_0_1"/>
<protein>
    <recommendedName>
        <fullName evidence="3">PIH1 N-terminal domain-containing protein</fullName>
    </recommendedName>
</protein>
<evidence type="ECO:0000256" key="1">
    <source>
        <dbReference type="ARBA" id="ARBA00008511"/>
    </source>
</evidence>
<feature type="region of interest" description="Disordered" evidence="2">
    <location>
        <begin position="434"/>
        <end position="473"/>
    </location>
</feature>
<dbReference type="RefSeq" id="XP_002294860.1">
    <property type="nucleotide sequence ID" value="XM_002294824.1"/>
</dbReference>
<feature type="compositionally biased region" description="Basic and acidic residues" evidence="2">
    <location>
        <begin position="517"/>
        <end position="535"/>
    </location>
</feature>
<feature type="region of interest" description="Disordered" evidence="2">
    <location>
        <begin position="512"/>
        <end position="571"/>
    </location>
</feature>
<evidence type="ECO:0000313" key="4">
    <source>
        <dbReference type="EMBL" id="EED87640.1"/>
    </source>
</evidence>
<comment type="similarity">
    <text evidence="1">Belongs to the PIH1 family.</text>
</comment>
<dbReference type="GO" id="GO:0005737">
    <property type="term" value="C:cytoplasm"/>
    <property type="evidence" value="ECO:0000318"/>
    <property type="project" value="GO_Central"/>
</dbReference>
<reference evidence="4 5" key="1">
    <citation type="journal article" date="2004" name="Science">
        <title>The genome of the diatom Thalassiosira pseudonana: ecology, evolution, and metabolism.</title>
        <authorList>
            <person name="Armbrust E.V."/>
            <person name="Berges J.A."/>
            <person name="Bowler C."/>
            <person name="Green B.R."/>
            <person name="Martinez D."/>
            <person name="Putnam N.H."/>
            <person name="Zhou S."/>
            <person name="Allen A.E."/>
            <person name="Apt K.E."/>
            <person name="Bechner M."/>
            <person name="Brzezinski M.A."/>
            <person name="Chaal B.K."/>
            <person name="Chiovitti A."/>
            <person name="Davis A.K."/>
            <person name="Demarest M.S."/>
            <person name="Detter J.C."/>
            <person name="Glavina T."/>
            <person name="Goodstein D."/>
            <person name="Hadi M.Z."/>
            <person name="Hellsten U."/>
            <person name="Hildebrand M."/>
            <person name="Jenkins B.D."/>
            <person name="Jurka J."/>
            <person name="Kapitonov V.V."/>
            <person name="Kroger N."/>
            <person name="Lau W.W."/>
            <person name="Lane T.W."/>
            <person name="Larimer F.W."/>
            <person name="Lippmeier J.C."/>
            <person name="Lucas S."/>
            <person name="Medina M."/>
            <person name="Montsant A."/>
            <person name="Obornik M."/>
            <person name="Parker M.S."/>
            <person name="Palenik B."/>
            <person name="Pazour G.J."/>
            <person name="Richardson P.M."/>
            <person name="Rynearson T.A."/>
            <person name="Saito M.A."/>
            <person name="Schwartz D.C."/>
            <person name="Thamatrakoln K."/>
            <person name="Valentin K."/>
            <person name="Vardi A."/>
            <person name="Wilkerson F.P."/>
            <person name="Rokhsar D.S."/>
        </authorList>
    </citation>
    <scope>NUCLEOTIDE SEQUENCE [LARGE SCALE GENOMIC DNA]</scope>
    <source>
        <strain evidence="4 5">CCMP1335</strain>
    </source>
</reference>
<dbReference type="InParanoid" id="B8CFJ9"/>
<gene>
    <name evidence="4" type="ORF">THAPSDRAFT_11790</name>
</gene>